<dbReference type="Proteomes" id="UP000016160">
    <property type="component" value="Chromosome"/>
</dbReference>
<dbReference type="PATRIC" id="fig|1347342.6.peg.1811"/>
<dbReference type="eggNOG" id="ENOG5032UX7">
    <property type="taxonomic scope" value="Bacteria"/>
</dbReference>
<evidence type="ECO:0000313" key="1">
    <source>
        <dbReference type="EMBL" id="CDF79520.1"/>
    </source>
</evidence>
<keyword evidence="2" id="KW-1185">Reference proteome</keyword>
<organism evidence="1 2">
    <name type="scientific">Formosa agariphila (strain DSM 15362 / KCTC 12365 / LMG 23005 / KMM 3901 / M-2Alg 35-1)</name>
    <dbReference type="NCBI Taxonomy" id="1347342"/>
    <lineage>
        <taxon>Bacteria</taxon>
        <taxon>Pseudomonadati</taxon>
        <taxon>Bacteroidota</taxon>
        <taxon>Flavobacteriia</taxon>
        <taxon>Flavobacteriales</taxon>
        <taxon>Flavobacteriaceae</taxon>
        <taxon>Formosa</taxon>
    </lineage>
</organism>
<protein>
    <submittedName>
        <fullName evidence="1">Uncharacterized protein</fullName>
    </submittedName>
</protein>
<dbReference type="STRING" id="1347342.BN863_18080"/>
<evidence type="ECO:0000313" key="2">
    <source>
        <dbReference type="Proteomes" id="UP000016160"/>
    </source>
</evidence>
<dbReference type="AlphaFoldDB" id="T2KLA3"/>
<name>T2KLA3_FORAG</name>
<dbReference type="OrthoDB" id="1494233at2"/>
<reference evidence="1 2" key="1">
    <citation type="journal article" date="2013" name="Appl. Environ. Microbiol.">
        <title>The genome of the alga-associated marine flavobacterium Formosa agariphila KMM 3901T reveals a broad potential for degradation of algal polysaccharides.</title>
        <authorList>
            <person name="Mann A.J."/>
            <person name="Hahnke R.L."/>
            <person name="Huang S."/>
            <person name="Werner J."/>
            <person name="Xing P."/>
            <person name="Barbeyron T."/>
            <person name="Huettel B."/>
            <person name="Stueber K."/>
            <person name="Reinhardt R."/>
            <person name="Harder J."/>
            <person name="Gloeckner F.O."/>
            <person name="Amann R.I."/>
            <person name="Teeling H."/>
        </authorList>
    </citation>
    <scope>NUCLEOTIDE SEQUENCE [LARGE SCALE GENOMIC DNA]</scope>
    <source>
        <strain evidence="2">DSM 15362 / KCTC 12365 / LMG 23005 / KMM 3901</strain>
    </source>
</reference>
<gene>
    <name evidence="1" type="ORF">BN863_18080</name>
</gene>
<sequence>MSNKQRKKILTDHKKVGAKLVPPLLSVMGESDYSYVEKGIPQIIWIALLNKKFGLKTGISISLEFVQIIDCLEIKKDVPYNISWFSDIKTEDISKIKDNLTLAKVFDKIRDGLSPLLNVYSKCPLCKIFGSDNHSENDISTIKETLLELYDKHSRESTFALANTVYYMGMCKKLHIVKNSHLDNLENLIHYPKTEESKIIASMIRATTNMLLSDNTIKNSKDWVHYFWNRGLELEPCAI</sequence>
<dbReference type="RefSeq" id="WP_148304593.1">
    <property type="nucleotide sequence ID" value="NZ_HG315671.1"/>
</dbReference>
<dbReference type="EMBL" id="HG315671">
    <property type="protein sequence ID" value="CDF79520.1"/>
    <property type="molecule type" value="Genomic_DNA"/>
</dbReference>
<dbReference type="HOGENOM" id="CLU_1159724_0_0_10"/>
<proteinExistence type="predicted"/>
<accession>T2KLA3</accession>